<organism evidence="1">
    <name type="scientific">Arundo donax</name>
    <name type="common">Giant reed</name>
    <name type="synonym">Donax arundinaceus</name>
    <dbReference type="NCBI Taxonomy" id="35708"/>
    <lineage>
        <taxon>Eukaryota</taxon>
        <taxon>Viridiplantae</taxon>
        <taxon>Streptophyta</taxon>
        <taxon>Embryophyta</taxon>
        <taxon>Tracheophyta</taxon>
        <taxon>Spermatophyta</taxon>
        <taxon>Magnoliopsida</taxon>
        <taxon>Liliopsida</taxon>
        <taxon>Poales</taxon>
        <taxon>Poaceae</taxon>
        <taxon>PACMAD clade</taxon>
        <taxon>Arundinoideae</taxon>
        <taxon>Arundineae</taxon>
        <taxon>Arundo</taxon>
    </lineage>
</organism>
<protein>
    <submittedName>
        <fullName evidence="1">Uncharacterized protein</fullName>
    </submittedName>
</protein>
<dbReference type="AlphaFoldDB" id="A0A0A9EHV6"/>
<sequence>MWYALVLIEQSLCMANEIVLTSFLKLISRLPRVETNKHIKLVLGVSFLYMIAKSVFMTD</sequence>
<accession>A0A0A9EHV6</accession>
<reference evidence="1" key="2">
    <citation type="journal article" date="2015" name="Data Brief">
        <title>Shoot transcriptome of the giant reed, Arundo donax.</title>
        <authorList>
            <person name="Barrero R.A."/>
            <person name="Guerrero F.D."/>
            <person name="Moolhuijzen P."/>
            <person name="Goolsby J.A."/>
            <person name="Tidwell J."/>
            <person name="Bellgard S.E."/>
            <person name="Bellgard M.I."/>
        </authorList>
    </citation>
    <scope>NUCLEOTIDE SEQUENCE</scope>
    <source>
        <tissue evidence="1">Shoot tissue taken approximately 20 cm above the soil surface</tissue>
    </source>
</reference>
<evidence type="ECO:0000313" key="1">
    <source>
        <dbReference type="EMBL" id="JAD99651.1"/>
    </source>
</evidence>
<proteinExistence type="predicted"/>
<dbReference type="EMBL" id="GBRH01198244">
    <property type="protein sequence ID" value="JAD99651.1"/>
    <property type="molecule type" value="Transcribed_RNA"/>
</dbReference>
<reference evidence="1" key="1">
    <citation type="submission" date="2014-09" db="EMBL/GenBank/DDBJ databases">
        <authorList>
            <person name="Magalhaes I.L.F."/>
            <person name="Oliveira U."/>
            <person name="Santos F.R."/>
            <person name="Vidigal T.H.D.A."/>
            <person name="Brescovit A.D."/>
            <person name="Santos A.J."/>
        </authorList>
    </citation>
    <scope>NUCLEOTIDE SEQUENCE</scope>
    <source>
        <tissue evidence="1">Shoot tissue taken approximately 20 cm above the soil surface</tissue>
    </source>
</reference>
<name>A0A0A9EHV6_ARUDO</name>